<evidence type="ECO:0000313" key="2">
    <source>
        <dbReference type="EMBL" id="ARC36948.1"/>
    </source>
</evidence>
<dbReference type="RefSeq" id="WP_080621617.1">
    <property type="nucleotide sequence ID" value="NZ_CAWMZI010000001.1"/>
</dbReference>
<feature type="region of interest" description="Disordered" evidence="1">
    <location>
        <begin position="50"/>
        <end position="69"/>
    </location>
</feature>
<accession>A0A1V0GSZ8</accession>
<dbReference type="EMBL" id="CP020442">
    <property type="protein sequence ID" value="ARC36948.1"/>
    <property type="molecule type" value="Genomic_DNA"/>
</dbReference>
<dbReference type="KEGG" id="pye:A6J80_11715"/>
<dbReference type="eggNOG" id="COG5319">
    <property type="taxonomic scope" value="Bacteria"/>
</dbReference>
<evidence type="ECO:0000256" key="1">
    <source>
        <dbReference type="SAM" id="MobiDB-lite"/>
    </source>
</evidence>
<dbReference type="PIRSF" id="PIRSF032131">
    <property type="entry name" value="UCP032131"/>
    <property type="match status" value="1"/>
</dbReference>
<organism evidence="2 3">
    <name type="scientific">Paracoccus yeei</name>
    <dbReference type="NCBI Taxonomy" id="147645"/>
    <lineage>
        <taxon>Bacteria</taxon>
        <taxon>Pseudomonadati</taxon>
        <taxon>Pseudomonadota</taxon>
        <taxon>Alphaproteobacteria</taxon>
        <taxon>Rhodobacterales</taxon>
        <taxon>Paracoccaceae</taxon>
        <taxon>Paracoccus</taxon>
    </lineage>
</organism>
<gene>
    <name evidence="2" type="ORF">A6J80_11715</name>
</gene>
<dbReference type="InterPro" id="IPR009562">
    <property type="entry name" value="DUF1178"/>
</dbReference>
<keyword evidence="3" id="KW-1185">Reference proteome</keyword>
<protein>
    <submittedName>
        <fullName evidence="2">DUF1178 domain-containing protein</fullName>
    </submittedName>
</protein>
<dbReference type="Proteomes" id="UP000191257">
    <property type="component" value="Chromosome"/>
</dbReference>
<dbReference type="Pfam" id="PF06676">
    <property type="entry name" value="DUF1178"/>
    <property type="match status" value="1"/>
</dbReference>
<proteinExistence type="predicted"/>
<dbReference type="AlphaFoldDB" id="A0A1V0GSZ8"/>
<sequence length="141" mass="15948">MIRYDLRCDKGHDFDGWFRDSEGFETLRKAGQVACTHCGSVAVDKALMAPRVAAPRDDRPKPDLRMPRDPREAALERLRRHVEENSDYVGMSFAAEARAMHEGLAPERAIHGEAKPEEARKLIEDGIPVAPLPFRTRERAN</sequence>
<reference evidence="2" key="1">
    <citation type="submission" date="2017-12" db="EMBL/GenBank/DDBJ databases">
        <title>FDA dAtabase for Regulatory Grade micrObial Sequences (FDA-ARGOS): Supporting development and validation of Infectious Disease Dx tests.</title>
        <authorList>
            <person name="Campos J."/>
            <person name="Goldberg B."/>
            <person name="Tallon L."/>
            <person name="Sadzewicz L."/>
            <person name="Sengamalay N."/>
            <person name="Ott S."/>
            <person name="Godinez A."/>
            <person name="Nagaraj S."/>
            <person name="Vyas G."/>
            <person name="Aluvathingal J."/>
            <person name="Nadendla S."/>
            <person name="Geyer C."/>
            <person name="Nandy P."/>
            <person name="Hobson J."/>
            <person name="Sichtig H."/>
        </authorList>
    </citation>
    <scope>NUCLEOTIDE SEQUENCE</scope>
    <source>
        <strain evidence="2">FDAARGOS_252</strain>
    </source>
</reference>
<feature type="compositionally biased region" description="Basic and acidic residues" evidence="1">
    <location>
        <begin position="54"/>
        <end position="69"/>
    </location>
</feature>
<evidence type="ECO:0000313" key="3">
    <source>
        <dbReference type="Proteomes" id="UP000191257"/>
    </source>
</evidence>
<name>A0A1V0GSZ8_9RHOB</name>